<reference evidence="2 3" key="1">
    <citation type="journal article" date="2019" name="Int. J. Syst. Evol. Microbiol.">
        <title>The Global Catalogue of Microorganisms (GCM) 10K type strain sequencing project: providing services to taxonomists for standard genome sequencing and annotation.</title>
        <authorList>
            <consortium name="The Broad Institute Genomics Platform"/>
            <consortium name="The Broad Institute Genome Sequencing Center for Infectious Disease"/>
            <person name="Wu L."/>
            <person name="Ma J."/>
        </authorList>
    </citation>
    <scope>NUCLEOTIDE SEQUENCE [LARGE SCALE GENOMIC DNA]</scope>
    <source>
        <strain evidence="2 3">JCM 11136</strain>
    </source>
</reference>
<comment type="caution">
    <text evidence="2">The sequence shown here is derived from an EMBL/GenBank/DDBJ whole genome shotgun (WGS) entry which is preliminary data.</text>
</comment>
<dbReference type="Proteomes" id="UP001501578">
    <property type="component" value="Unassembled WGS sequence"/>
</dbReference>
<dbReference type="InterPro" id="IPR036444">
    <property type="entry name" value="PLipase_A2_dom_sf"/>
</dbReference>
<dbReference type="InterPro" id="IPR015141">
    <property type="entry name" value="PLipase_A2_prok/fun"/>
</dbReference>
<dbReference type="Gene3D" id="1.20.90.10">
    <property type="entry name" value="Phospholipase A2 domain"/>
    <property type="match status" value="1"/>
</dbReference>
<dbReference type="Pfam" id="PF09056">
    <property type="entry name" value="Phospholip_A2_3"/>
    <property type="match status" value="1"/>
</dbReference>
<sequence>MITAIPAAASTATTATTTADPTPVQQIGPGQYFADTRVFEVSESDVAAGAIGRRHKVAAVDGGLARPESVPAARTDLAVFGPGWQAEFLGGTTSRALNVQGNEVVVTELGLSGSTRYELKSSVDFPSGGGIRKYEATDGSKLSETTRWDTTAGAMKTTITEVPAMDLGTPAAGDDGFVNADGSATSAADLNLTYTWSQLGSASWRVTDVANRAHGAAAVRYDPQGRVASVTESAAGDTPESVLTFQYATSTTATAATFGDFQGRIKQISLATGTDPAQVVARYGFDTAGYLRTATDPTDDGQAGYAYDATGRVTTLSSERKGAWDLSYSGSSASPTATSTGPGGLPDAPDPASSTRPPAGAPSLADPNTTGPPTGEFPPEGIDPGQAYPRHCWYAASWLWYTRAGCAAWTAHYGWRKPYWRQLPTGRWVVGILYDHCTSAPDRPGGFNFIPACDMHDYGYGLIGNTYKGYRFYLDRHRKVDVDDVFYVTLRDWTCSAYSWWRRGTCRNIAWVYRKAVRFGNPRNGANAT</sequence>
<feature type="compositionally biased region" description="Low complexity" evidence="1">
    <location>
        <begin position="329"/>
        <end position="352"/>
    </location>
</feature>
<evidence type="ECO:0008006" key="4">
    <source>
        <dbReference type="Google" id="ProtNLM"/>
    </source>
</evidence>
<keyword evidence="3" id="KW-1185">Reference proteome</keyword>
<proteinExistence type="predicted"/>
<protein>
    <recommendedName>
        <fullName evidence="4">Phospholipase</fullName>
    </recommendedName>
</protein>
<feature type="compositionally biased region" description="Low complexity" evidence="1">
    <location>
        <begin position="367"/>
        <end position="380"/>
    </location>
</feature>
<dbReference type="SUPFAM" id="SSF48619">
    <property type="entry name" value="Phospholipase A2, PLA2"/>
    <property type="match status" value="1"/>
</dbReference>
<name>A0ABN1QA94_9ACTN</name>
<feature type="region of interest" description="Disordered" evidence="1">
    <location>
        <begin position="1"/>
        <end position="23"/>
    </location>
</feature>
<evidence type="ECO:0000313" key="2">
    <source>
        <dbReference type="EMBL" id="GAA0939354.1"/>
    </source>
</evidence>
<accession>A0ABN1QA94</accession>
<dbReference type="EMBL" id="BAAAHQ010000025">
    <property type="protein sequence ID" value="GAA0939354.1"/>
    <property type="molecule type" value="Genomic_DNA"/>
</dbReference>
<gene>
    <name evidence="2" type="ORF">GCM10009560_50010</name>
</gene>
<feature type="region of interest" description="Disordered" evidence="1">
    <location>
        <begin position="327"/>
        <end position="382"/>
    </location>
</feature>
<evidence type="ECO:0000256" key="1">
    <source>
        <dbReference type="SAM" id="MobiDB-lite"/>
    </source>
</evidence>
<evidence type="ECO:0000313" key="3">
    <source>
        <dbReference type="Proteomes" id="UP001501578"/>
    </source>
</evidence>
<dbReference type="Gene3D" id="2.180.10.10">
    <property type="entry name" value="RHS repeat-associated core"/>
    <property type="match status" value="1"/>
</dbReference>
<dbReference type="RefSeq" id="WP_343952441.1">
    <property type="nucleotide sequence ID" value="NZ_BAAAHQ010000025.1"/>
</dbReference>
<organism evidence="2 3">
    <name type="scientific">Nonomuraea longicatena</name>
    <dbReference type="NCBI Taxonomy" id="83682"/>
    <lineage>
        <taxon>Bacteria</taxon>
        <taxon>Bacillati</taxon>
        <taxon>Actinomycetota</taxon>
        <taxon>Actinomycetes</taxon>
        <taxon>Streptosporangiales</taxon>
        <taxon>Streptosporangiaceae</taxon>
        <taxon>Nonomuraea</taxon>
    </lineage>
</organism>